<evidence type="ECO:0000256" key="6">
    <source>
        <dbReference type="ARBA" id="ARBA00023136"/>
    </source>
</evidence>
<dbReference type="Gene3D" id="1.10.3720.10">
    <property type="entry name" value="MetI-like"/>
    <property type="match status" value="1"/>
</dbReference>
<keyword evidence="2" id="KW-0813">Transport</keyword>
<reference evidence="9" key="1">
    <citation type="journal article" date="2014" name="Front. Microbiol.">
        <title>High frequency of phylogenetically diverse reductive dehalogenase-homologous genes in deep subseafloor sedimentary metagenomes.</title>
        <authorList>
            <person name="Kawai M."/>
            <person name="Futagami T."/>
            <person name="Toyoda A."/>
            <person name="Takaki Y."/>
            <person name="Nishi S."/>
            <person name="Hori S."/>
            <person name="Arai W."/>
            <person name="Tsubouchi T."/>
            <person name="Morono Y."/>
            <person name="Uchiyama I."/>
            <person name="Ito T."/>
            <person name="Fujiyama A."/>
            <person name="Inagaki F."/>
            <person name="Takami H."/>
        </authorList>
    </citation>
    <scope>NUCLEOTIDE SEQUENCE</scope>
    <source>
        <strain evidence="9">Expedition CK06-06</strain>
    </source>
</reference>
<dbReference type="InterPro" id="IPR035906">
    <property type="entry name" value="MetI-like_sf"/>
</dbReference>
<evidence type="ECO:0000313" key="9">
    <source>
        <dbReference type="EMBL" id="GAH29537.1"/>
    </source>
</evidence>
<gene>
    <name evidence="9" type="ORF">S03H2_00974</name>
</gene>
<dbReference type="PANTHER" id="PTHR30465">
    <property type="entry name" value="INNER MEMBRANE ABC TRANSPORTER"/>
    <property type="match status" value="1"/>
</dbReference>
<sequence>MAKQPKNMIKYIIKRILMMIPMLFLVLAISWFLSYLMVQQNLVNPVAGRLGGTLDPDVIEAELRRIGYYDPWFVQLATYFKNFFTGNWGSSYLIAQDKPVIDLISEIFPRTIELMIIPIILSPIIAVKLGVASATHKDNIKDVGVRAVAIIGAGFPIFWIADLLQRFFGYYISNFTYGSFDIPAFFGNTPGLKNPPPSITGFRIIDSIIANNQVYLWDTIAHLILPAICITFVSLASMTRQTRSSMLDVLNQDYIRTARAKGVVEQDVINKHAIRNALLPVSNLIVAGTATALLGSFFIEVVFNYKGYGLRLH</sequence>
<dbReference type="GO" id="GO:0005886">
    <property type="term" value="C:plasma membrane"/>
    <property type="evidence" value="ECO:0007669"/>
    <property type="project" value="UniProtKB-SubCell"/>
</dbReference>
<feature type="transmembrane region" description="Helical" evidence="7">
    <location>
        <begin position="112"/>
        <end position="131"/>
    </location>
</feature>
<evidence type="ECO:0000259" key="8">
    <source>
        <dbReference type="PROSITE" id="PS50928"/>
    </source>
</evidence>
<dbReference type="Pfam" id="PF00528">
    <property type="entry name" value="BPD_transp_1"/>
    <property type="match status" value="1"/>
</dbReference>
<feature type="transmembrane region" description="Helical" evidence="7">
    <location>
        <begin position="143"/>
        <end position="161"/>
    </location>
</feature>
<evidence type="ECO:0000256" key="3">
    <source>
        <dbReference type="ARBA" id="ARBA00022475"/>
    </source>
</evidence>
<feature type="transmembrane region" description="Helical" evidence="7">
    <location>
        <begin position="281"/>
        <end position="303"/>
    </location>
</feature>
<evidence type="ECO:0000256" key="7">
    <source>
        <dbReference type="SAM" id="Phobius"/>
    </source>
</evidence>
<dbReference type="EMBL" id="BARU01000254">
    <property type="protein sequence ID" value="GAH29537.1"/>
    <property type="molecule type" value="Genomic_DNA"/>
</dbReference>
<keyword evidence="4 7" id="KW-0812">Transmembrane</keyword>
<feature type="transmembrane region" description="Helical" evidence="7">
    <location>
        <begin position="12"/>
        <end position="33"/>
    </location>
</feature>
<feature type="transmembrane region" description="Helical" evidence="7">
    <location>
        <begin position="220"/>
        <end position="238"/>
    </location>
</feature>
<dbReference type="AlphaFoldDB" id="X1EAC3"/>
<comment type="caution">
    <text evidence="9">The sequence shown here is derived from an EMBL/GenBank/DDBJ whole genome shotgun (WGS) entry which is preliminary data.</text>
</comment>
<evidence type="ECO:0000256" key="2">
    <source>
        <dbReference type="ARBA" id="ARBA00022448"/>
    </source>
</evidence>
<evidence type="ECO:0000256" key="5">
    <source>
        <dbReference type="ARBA" id="ARBA00022989"/>
    </source>
</evidence>
<dbReference type="CDD" id="cd06261">
    <property type="entry name" value="TM_PBP2"/>
    <property type="match status" value="1"/>
</dbReference>
<dbReference type="PROSITE" id="PS50928">
    <property type="entry name" value="ABC_TM1"/>
    <property type="match status" value="1"/>
</dbReference>
<dbReference type="GO" id="GO:0055085">
    <property type="term" value="P:transmembrane transport"/>
    <property type="evidence" value="ECO:0007669"/>
    <property type="project" value="InterPro"/>
</dbReference>
<evidence type="ECO:0000256" key="1">
    <source>
        <dbReference type="ARBA" id="ARBA00004651"/>
    </source>
</evidence>
<keyword evidence="5 7" id="KW-1133">Transmembrane helix</keyword>
<organism evidence="9">
    <name type="scientific">marine sediment metagenome</name>
    <dbReference type="NCBI Taxonomy" id="412755"/>
    <lineage>
        <taxon>unclassified sequences</taxon>
        <taxon>metagenomes</taxon>
        <taxon>ecological metagenomes</taxon>
    </lineage>
</organism>
<evidence type="ECO:0000256" key="4">
    <source>
        <dbReference type="ARBA" id="ARBA00022692"/>
    </source>
</evidence>
<proteinExistence type="predicted"/>
<dbReference type="PANTHER" id="PTHR30465:SF0">
    <property type="entry name" value="OLIGOPEPTIDE TRANSPORT SYSTEM PERMEASE PROTEIN APPB"/>
    <property type="match status" value="1"/>
</dbReference>
<keyword evidence="6 7" id="KW-0472">Membrane</keyword>
<name>X1EAC3_9ZZZZ</name>
<dbReference type="InterPro" id="IPR000515">
    <property type="entry name" value="MetI-like"/>
</dbReference>
<keyword evidence="3" id="KW-1003">Cell membrane</keyword>
<comment type="subcellular location">
    <subcellularLocation>
        <location evidence="1">Cell membrane</location>
        <topology evidence="1">Multi-pass membrane protein</topology>
    </subcellularLocation>
</comment>
<accession>X1EAC3</accession>
<dbReference type="SUPFAM" id="SSF161098">
    <property type="entry name" value="MetI-like"/>
    <property type="match status" value="1"/>
</dbReference>
<protein>
    <recommendedName>
        <fullName evidence="8">ABC transmembrane type-1 domain-containing protein</fullName>
    </recommendedName>
</protein>
<feature type="domain" description="ABC transmembrane type-1" evidence="8">
    <location>
        <begin position="108"/>
        <end position="313"/>
    </location>
</feature>